<evidence type="ECO:0000256" key="1">
    <source>
        <dbReference type="ARBA" id="ARBA00004752"/>
    </source>
</evidence>
<evidence type="ECO:0000313" key="11">
    <source>
        <dbReference type="Proteomes" id="UP000283387"/>
    </source>
</evidence>
<keyword evidence="8" id="KW-0472">Membrane</keyword>
<keyword evidence="5 7" id="KW-0573">Peptidoglycan synthesis</keyword>
<dbReference type="GO" id="GO:0071555">
    <property type="term" value="P:cell wall organization"/>
    <property type="evidence" value="ECO:0007669"/>
    <property type="project" value="UniProtKB-UniRule"/>
</dbReference>
<evidence type="ECO:0000256" key="5">
    <source>
        <dbReference type="ARBA" id="ARBA00022984"/>
    </source>
</evidence>
<keyword evidence="3" id="KW-0808">Transferase</keyword>
<comment type="pathway">
    <text evidence="1 7">Cell wall biogenesis; peptidoglycan biosynthesis.</text>
</comment>
<proteinExistence type="inferred from homology"/>
<dbReference type="RefSeq" id="WP_120272761.1">
    <property type="nucleotide sequence ID" value="NZ_RAPN01000001.1"/>
</dbReference>
<evidence type="ECO:0000256" key="6">
    <source>
        <dbReference type="ARBA" id="ARBA00023316"/>
    </source>
</evidence>
<reference evidence="10 11" key="1">
    <citation type="submission" date="2018-09" db="EMBL/GenBank/DDBJ databases">
        <title>Genomic Encyclopedia of Archaeal and Bacterial Type Strains, Phase II (KMG-II): from individual species to whole genera.</title>
        <authorList>
            <person name="Goeker M."/>
        </authorList>
    </citation>
    <scope>NUCLEOTIDE SEQUENCE [LARGE SCALE GENOMIC DNA]</scope>
    <source>
        <strain evidence="10 11">DSM 27148</strain>
    </source>
</reference>
<evidence type="ECO:0000256" key="7">
    <source>
        <dbReference type="PROSITE-ProRule" id="PRU01373"/>
    </source>
</evidence>
<name>A0A419W7L7_9BACT</name>
<dbReference type="InterPro" id="IPR005490">
    <property type="entry name" value="LD_TPept_cat_dom"/>
</dbReference>
<dbReference type="InterPro" id="IPR038063">
    <property type="entry name" value="Transpep_catalytic_dom"/>
</dbReference>
<dbReference type="PROSITE" id="PS51257">
    <property type="entry name" value="PROKAR_LIPOPROTEIN"/>
    <property type="match status" value="1"/>
</dbReference>
<dbReference type="GO" id="GO:0004180">
    <property type="term" value="F:carboxypeptidase activity"/>
    <property type="evidence" value="ECO:0007669"/>
    <property type="project" value="UniProtKB-ARBA"/>
</dbReference>
<dbReference type="PROSITE" id="PS52029">
    <property type="entry name" value="LD_TPASE"/>
    <property type="match status" value="1"/>
</dbReference>
<evidence type="ECO:0000313" key="10">
    <source>
        <dbReference type="EMBL" id="RKD91463.1"/>
    </source>
</evidence>
<dbReference type="SUPFAM" id="SSF141523">
    <property type="entry name" value="L,D-transpeptidase catalytic domain-like"/>
    <property type="match status" value="1"/>
</dbReference>
<dbReference type="CDD" id="cd16913">
    <property type="entry name" value="YkuD_like"/>
    <property type="match status" value="1"/>
</dbReference>
<protein>
    <submittedName>
        <fullName evidence="10">Uncharacterized protein DUF4398</fullName>
    </submittedName>
</protein>
<feature type="transmembrane region" description="Helical" evidence="8">
    <location>
        <begin position="7"/>
        <end position="27"/>
    </location>
</feature>
<dbReference type="OrthoDB" id="9809748at2"/>
<dbReference type="PANTHER" id="PTHR36699:SF1">
    <property type="entry name" value="L,D-TRANSPEPTIDASE YAFK-RELATED"/>
    <property type="match status" value="1"/>
</dbReference>
<dbReference type="UniPathway" id="UPA00219"/>
<dbReference type="GO" id="GO:0008360">
    <property type="term" value="P:regulation of cell shape"/>
    <property type="evidence" value="ECO:0007669"/>
    <property type="project" value="UniProtKB-UniRule"/>
</dbReference>
<gene>
    <name evidence="10" type="ORF">BC643_1818</name>
</gene>
<keyword evidence="8" id="KW-1133">Transmembrane helix</keyword>
<evidence type="ECO:0000256" key="4">
    <source>
        <dbReference type="ARBA" id="ARBA00022960"/>
    </source>
</evidence>
<comment type="caution">
    <text evidence="10">The sequence shown here is derived from an EMBL/GenBank/DDBJ whole genome shotgun (WGS) entry which is preliminary data.</text>
</comment>
<keyword evidence="8" id="KW-0812">Transmembrane</keyword>
<evidence type="ECO:0000259" key="9">
    <source>
        <dbReference type="PROSITE" id="PS52029"/>
    </source>
</evidence>
<evidence type="ECO:0000256" key="2">
    <source>
        <dbReference type="ARBA" id="ARBA00005992"/>
    </source>
</evidence>
<keyword evidence="6 7" id="KW-0961">Cell wall biogenesis/degradation</keyword>
<dbReference type="Gene3D" id="2.40.440.10">
    <property type="entry name" value="L,D-transpeptidase catalytic domain-like"/>
    <property type="match status" value="1"/>
</dbReference>
<evidence type="ECO:0000256" key="8">
    <source>
        <dbReference type="SAM" id="Phobius"/>
    </source>
</evidence>
<feature type="active site" description="Nucleophile" evidence="7">
    <location>
        <position position="333"/>
    </location>
</feature>
<dbReference type="Pfam" id="PF03734">
    <property type="entry name" value="YkuD"/>
    <property type="match status" value="1"/>
</dbReference>
<feature type="active site" description="Proton donor/acceptor" evidence="7">
    <location>
        <position position="320"/>
    </location>
</feature>
<dbReference type="EMBL" id="RAPN01000001">
    <property type="protein sequence ID" value="RKD91463.1"/>
    <property type="molecule type" value="Genomic_DNA"/>
</dbReference>
<sequence length="369" mass="41620">MRKLKRGVVWGFWIFVVLGCCAGYVVYRTPKPPVAAMRMAREALHLAQKSEAEVYAEEVYRQASQAYDSAMQCWAQENERFFLFRNYSRLDGWIAEAIDKATEAQQLSGNRSKSADTRVKKGVTELEKQVSLYNRYYKRMPLPGSVTKAHNKGVLKLSEAKFAWQNKRFTEADKHFVQAKELIESSNDKAEKLVRNWFGGHGQWQKQAEKAVKMSKGGKKVILVDKLAHRCMVYQSGKVLRTYEIELGMNWMGDKQRKGDKATPEGIYQITQKKDGSRTTFYKALLINYPNDDDRSRFAAAKRNGSLPAKADIGGLIELHGLGGKGVDWTDGCVALKNDDMDSLYRMVAVGTPVVIVGSLKPLSEILGN</sequence>
<dbReference type="Proteomes" id="UP000283387">
    <property type="component" value="Unassembled WGS sequence"/>
</dbReference>
<evidence type="ECO:0000256" key="3">
    <source>
        <dbReference type="ARBA" id="ARBA00022679"/>
    </source>
</evidence>
<keyword evidence="4 7" id="KW-0133">Cell shape</keyword>
<feature type="domain" description="L,D-TPase catalytic" evidence="9">
    <location>
        <begin position="220"/>
        <end position="357"/>
    </location>
</feature>
<keyword evidence="11" id="KW-1185">Reference proteome</keyword>
<dbReference type="PANTHER" id="PTHR36699">
    <property type="entry name" value="LD-TRANSPEPTIDASE"/>
    <property type="match status" value="1"/>
</dbReference>
<dbReference type="GO" id="GO:0016740">
    <property type="term" value="F:transferase activity"/>
    <property type="evidence" value="ECO:0007669"/>
    <property type="project" value="UniProtKB-KW"/>
</dbReference>
<dbReference type="AlphaFoldDB" id="A0A419W7L7"/>
<dbReference type="GO" id="GO:0009252">
    <property type="term" value="P:peptidoglycan biosynthetic process"/>
    <property type="evidence" value="ECO:0007669"/>
    <property type="project" value="UniProtKB-UniPathway"/>
</dbReference>
<comment type="similarity">
    <text evidence="2">Belongs to the YkuD family.</text>
</comment>
<accession>A0A419W7L7</accession>
<organism evidence="10 11">
    <name type="scientific">Mangrovibacterium diazotrophicum</name>
    <dbReference type="NCBI Taxonomy" id="1261403"/>
    <lineage>
        <taxon>Bacteria</taxon>
        <taxon>Pseudomonadati</taxon>
        <taxon>Bacteroidota</taxon>
        <taxon>Bacteroidia</taxon>
        <taxon>Marinilabiliales</taxon>
        <taxon>Prolixibacteraceae</taxon>
        <taxon>Mangrovibacterium</taxon>
    </lineage>
</organism>